<comment type="cofactor">
    <cofactor evidence="2 16">
        <name>Mg(2+)</name>
        <dbReference type="ChEBI" id="CHEBI:18420"/>
    </cofactor>
</comment>
<evidence type="ECO:0000256" key="2">
    <source>
        <dbReference type="ARBA" id="ARBA00001946"/>
    </source>
</evidence>
<comment type="domain">
    <text evidence="16">The Walker A ATP-binding motif also binds Pi and PPi.</text>
</comment>
<dbReference type="HAMAP" id="MF_01249">
    <property type="entry name" value="HPr_kinase"/>
    <property type="match status" value="1"/>
</dbReference>
<dbReference type="InterPro" id="IPR011104">
    <property type="entry name" value="Hpr_kin/Pase_C"/>
</dbReference>
<feature type="active site" evidence="16">
    <location>
        <position position="139"/>
    </location>
</feature>
<comment type="similarity">
    <text evidence="3 16">Belongs to the HPrK/P family.</text>
</comment>
<feature type="region of interest" description="Important for the catalytic mechanism of dephosphorylation" evidence="16">
    <location>
        <begin position="265"/>
        <end position="270"/>
    </location>
</feature>
<evidence type="ECO:0000256" key="10">
    <source>
        <dbReference type="ARBA" id="ARBA00022840"/>
    </source>
</evidence>
<dbReference type="GO" id="GO:0006109">
    <property type="term" value="P:regulation of carbohydrate metabolic process"/>
    <property type="evidence" value="ECO:0007669"/>
    <property type="project" value="UniProtKB-UniRule"/>
</dbReference>
<keyword evidence="13 16" id="KW-0119">Carbohydrate metabolism</keyword>
<feature type="active site" description="Proton acceptor; for phosphorylation activity. Proton donor; for dephosphorylation activity" evidence="16">
    <location>
        <position position="178"/>
    </location>
</feature>
<dbReference type="SUPFAM" id="SSF53795">
    <property type="entry name" value="PEP carboxykinase-like"/>
    <property type="match status" value="1"/>
</dbReference>
<feature type="region of interest" description="Disordered" evidence="17">
    <location>
        <begin position="307"/>
        <end position="327"/>
    </location>
</feature>
<dbReference type="InterPro" id="IPR027417">
    <property type="entry name" value="P-loop_NTPase"/>
</dbReference>
<dbReference type="GO" id="GO:0000155">
    <property type="term" value="F:phosphorelay sensor kinase activity"/>
    <property type="evidence" value="ECO:0007669"/>
    <property type="project" value="InterPro"/>
</dbReference>
<feature type="binding site" evidence="16">
    <location>
        <position position="203"/>
    </location>
    <ligand>
        <name>Mg(2+)</name>
        <dbReference type="ChEBI" id="CHEBI:18420"/>
    </ligand>
</feature>
<dbReference type="SUPFAM" id="SSF75138">
    <property type="entry name" value="HprK N-terminal domain-like"/>
    <property type="match status" value="1"/>
</dbReference>
<dbReference type="Gene3D" id="3.40.1390.20">
    <property type="entry name" value="HprK N-terminal domain-like"/>
    <property type="match status" value="1"/>
</dbReference>
<dbReference type="GO" id="GO:0005524">
    <property type="term" value="F:ATP binding"/>
    <property type="evidence" value="ECO:0007669"/>
    <property type="project" value="UniProtKB-UniRule"/>
</dbReference>
<reference evidence="18 19" key="1">
    <citation type="submission" date="2018-04" db="EMBL/GenBank/DDBJ databases">
        <title>Aerococcus urinae genomes.</title>
        <authorList>
            <person name="Hilt E."/>
            <person name="Gilbert N.M."/>
            <person name="Thomas-White K."/>
            <person name="Putonti C."/>
            <person name="Lewis A.L."/>
            <person name="Visck K.L."/>
            <person name="Wolfe A.J."/>
        </authorList>
    </citation>
    <scope>NUCLEOTIDE SEQUENCE [LARGE SCALE GENOMIC DNA]</scope>
    <source>
        <strain evidence="18 19">UMB7480</strain>
    </source>
</reference>
<dbReference type="Pfam" id="PF07475">
    <property type="entry name" value="Hpr_kinase_C"/>
    <property type="match status" value="1"/>
</dbReference>
<dbReference type="AlphaFoldDB" id="A0A2I1L689"/>
<evidence type="ECO:0000256" key="8">
    <source>
        <dbReference type="ARBA" id="ARBA00022741"/>
    </source>
</evidence>
<feature type="compositionally biased region" description="Basic and acidic residues" evidence="17">
    <location>
        <begin position="312"/>
        <end position="327"/>
    </location>
</feature>
<evidence type="ECO:0000256" key="3">
    <source>
        <dbReference type="ARBA" id="ARBA00006883"/>
    </source>
</evidence>
<evidence type="ECO:0000256" key="4">
    <source>
        <dbReference type="ARBA" id="ARBA00018922"/>
    </source>
</evidence>
<comment type="function">
    <text evidence="16">Catalyzes the ATP- as well as the pyrophosphate-dependent phosphorylation of a specific serine residue in HPr, a phosphocarrier protein of the phosphoenolpyruvate-dependent sugar phosphotransferase system (PTS). HprK/P also catalyzes the pyrophosphate-producing, inorganic phosphate-dependent dephosphorylation (phosphorolysis) of seryl-phosphorylated HPr (P-Ser-HPr). The two antagonistic activities of HprK/P are regulated by several intracellular metabolites, which change their concentration in response to the absence or presence of rapidly metabolisable carbon sources (glucose, fructose, etc.) in the growth medium. Therefore, by controlling the phosphorylation state of HPr, HPrK/P is a sensor enzyme that plays a major role in the regulation of carbon metabolism and sugar transport: it mediates carbon catabolite repression (CCR), and regulates PTS-catalyzed carbohydrate uptake and inducer exclusion.</text>
</comment>
<dbReference type="PANTHER" id="PTHR30305:SF1">
    <property type="entry name" value="HPR KINASE_PHOSPHORYLASE"/>
    <property type="match status" value="1"/>
</dbReference>
<evidence type="ECO:0000256" key="12">
    <source>
        <dbReference type="ARBA" id="ARBA00023268"/>
    </source>
</evidence>
<keyword evidence="12 16" id="KW-0511">Multifunctional enzyme</keyword>
<keyword evidence="8 16" id="KW-0547">Nucleotide-binding</keyword>
<comment type="miscellaneous">
    <text evidence="16">Both phosphorylation and phosphorolysis are carried out by the same active site and suggest a common mechanism for both reactions.</text>
</comment>
<evidence type="ECO:0000256" key="9">
    <source>
        <dbReference type="ARBA" id="ARBA00022777"/>
    </source>
</evidence>
<dbReference type="Pfam" id="PF02603">
    <property type="entry name" value="Hpr_kinase_N"/>
    <property type="match status" value="1"/>
</dbReference>
<protein>
    <recommendedName>
        <fullName evidence="4 16">HPr kinase/phosphorylase</fullName>
        <shortName evidence="16">HPrK/P</shortName>
        <ecNumber evidence="16">2.7.11.-</ecNumber>
        <ecNumber evidence="16">2.7.4.-</ecNumber>
    </recommendedName>
    <alternativeName>
        <fullName evidence="14 16">HPr(Ser) kinase/phosphorylase</fullName>
    </alternativeName>
</protein>
<dbReference type="InterPro" id="IPR028979">
    <property type="entry name" value="Ser_kin/Pase_Hpr-like_N_sf"/>
</dbReference>
<sequence length="327" mass="36761">MMEAVTVKELRDQLGLKVLQGEAYLDRLIQTSDISRPGLELSGYFNYYPSERVQLFGRNEHSYLKKMTSDERLLIMRRMSREDTPVFIFSRDLMPEYEVFQAAEENKIPILQGSAVTTRLFSNITTYLQERLAPRVSKHGVFVDVYGLGIMIIGDSGIGKSETALELIKNGHRLVADDRVELHKRDDYSIVGEAPAILQNMIEIRGLGIINVLTLFGAGAVKQAQQLHLIVRLVMWDDDEDYERLGSEPEMVSLLGVDVPQITVPVRTGRNSSNIVEVAAMNLRANNMGYNAGKEFEERLTQLIQANQSADAKAHEEKDQAKAGDES</sequence>
<name>A0A2I1L689_9LACT</name>
<evidence type="ECO:0000256" key="13">
    <source>
        <dbReference type="ARBA" id="ARBA00023277"/>
    </source>
</evidence>
<feature type="binding site" evidence="16">
    <location>
        <position position="161"/>
    </location>
    <ligand>
        <name>Mg(2+)</name>
        <dbReference type="ChEBI" id="CHEBI:18420"/>
    </ligand>
</feature>
<comment type="catalytic activity">
    <reaction evidence="15 16">
        <text>[HPr protein]-O-phospho-L-serine + phosphate + H(+) = [HPr protein]-L-serine + diphosphate</text>
        <dbReference type="Rhea" id="RHEA:46604"/>
        <dbReference type="Rhea" id="RHEA-COMP:11602"/>
        <dbReference type="Rhea" id="RHEA-COMP:11603"/>
        <dbReference type="ChEBI" id="CHEBI:15378"/>
        <dbReference type="ChEBI" id="CHEBI:29999"/>
        <dbReference type="ChEBI" id="CHEBI:33019"/>
        <dbReference type="ChEBI" id="CHEBI:43474"/>
        <dbReference type="ChEBI" id="CHEBI:83421"/>
    </reaction>
</comment>
<comment type="subunit">
    <text evidence="16">Homohexamer.</text>
</comment>
<keyword evidence="11 16" id="KW-0460">Magnesium</keyword>
<feature type="active site" evidence="16">
    <location>
        <position position="160"/>
    </location>
</feature>
<feature type="active site" evidence="16">
    <location>
        <position position="244"/>
    </location>
</feature>
<dbReference type="CDD" id="cd01918">
    <property type="entry name" value="HprK_C"/>
    <property type="match status" value="1"/>
</dbReference>
<evidence type="ECO:0000256" key="15">
    <source>
        <dbReference type="ARBA" id="ARBA00047657"/>
    </source>
</evidence>
<comment type="catalytic activity">
    <reaction evidence="1 16">
        <text>[HPr protein]-L-serine + ATP = [HPr protein]-O-phospho-L-serine + ADP + H(+)</text>
        <dbReference type="Rhea" id="RHEA:46600"/>
        <dbReference type="Rhea" id="RHEA-COMP:11602"/>
        <dbReference type="Rhea" id="RHEA-COMP:11603"/>
        <dbReference type="ChEBI" id="CHEBI:15378"/>
        <dbReference type="ChEBI" id="CHEBI:29999"/>
        <dbReference type="ChEBI" id="CHEBI:30616"/>
        <dbReference type="ChEBI" id="CHEBI:83421"/>
        <dbReference type="ChEBI" id="CHEBI:456216"/>
    </reaction>
</comment>
<feature type="region of interest" description="Important for the catalytic mechanism of both phosphorylation and dephosphorylation" evidence="16">
    <location>
        <begin position="202"/>
        <end position="211"/>
    </location>
</feature>
<accession>A0A2I1L689</accession>
<evidence type="ECO:0000256" key="11">
    <source>
        <dbReference type="ARBA" id="ARBA00022842"/>
    </source>
</evidence>
<dbReference type="EC" id="2.7.4.-" evidence="16"/>
<evidence type="ECO:0000256" key="17">
    <source>
        <dbReference type="SAM" id="MobiDB-lite"/>
    </source>
</evidence>
<evidence type="ECO:0000256" key="6">
    <source>
        <dbReference type="ARBA" id="ARBA00022679"/>
    </source>
</evidence>
<dbReference type="EC" id="2.7.11.-" evidence="16"/>
<keyword evidence="5 16" id="KW-0723">Serine/threonine-protein kinase</keyword>
<proteinExistence type="inferred from homology"/>
<evidence type="ECO:0000256" key="5">
    <source>
        <dbReference type="ARBA" id="ARBA00022527"/>
    </source>
</evidence>
<evidence type="ECO:0000256" key="16">
    <source>
        <dbReference type="HAMAP-Rule" id="MF_01249"/>
    </source>
</evidence>
<dbReference type="Proteomes" id="UP000251923">
    <property type="component" value="Unassembled WGS sequence"/>
</dbReference>
<keyword evidence="6 16" id="KW-0808">Transferase</keyword>
<evidence type="ECO:0000313" key="18">
    <source>
        <dbReference type="EMBL" id="RAV80720.1"/>
    </source>
</evidence>
<keyword evidence="10 16" id="KW-0067">ATP-binding</keyword>
<dbReference type="FunFam" id="3.40.50.300:FF:000174">
    <property type="entry name" value="HPr kinase/phosphorylase"/>
    <property type="match status" value="1"/>
</dbReference>
<keyword evidence="9 16" id="KW-0418">Kinase</keyword>
<dbReference type="EMBL" id="QMHM01000004">
    <property type="protein sequence ID" value="RAV80720.1"/>
    <property type="molecule type" value="Genomic_DNA"/>
</dbReference>
<dbReference type="NCBIfam" id="TIGR00679">
    <property type="entry name" value="hpr-ser"/>
    <property type="match status" value="1"/>
</dbReference>
<evidence type="ECO:0000313" key="19">
    <source>
        <dbReference type="Proteomes" id="UP000251923"/>
    </source>
</evidence>
<keyword evidence="7 16" id="KW-0479">Metal-binding</keyword>
<evidence type="ECO:0000256" key="14">
    <source>
        <dbReference type="ARBA" id="ARBA00033012"/>
    </source>
</evidence>
<dbReference type="InterPro" id="IPR003755">
    <property type="entry name" value="HPr(Ser)_kin/Pase"/>
</dbReference>
<dbReference type="GO" id="GO:0000287">
    <property type="term" value="F:magnesium ion binding"/>
    <property type="evidence" value="ECO:0007669"/>
    <property type="project" value="UniProtKB-UniRule"/>
</dbReference>
<evidence type="ECO:0000256" key="1">
    <source>
        <dbReference type="ARBA" id="ARBA00001120"/>
    </source>
</evidence>
<dbReference type="InterPro" id="IPR011126">
    <property type="entry name" value="Hpr_kin/Pase_Hpr_N"/>
</dbReference>
<dbReference type="GO" id="GO:0004712">
    <property type="term" value="F:protein serine/threonine/tyrosine kinase activity"/>
    <property type="evidence" value="ECO:0007669"/>
    <property type="project" value="UniProtKB-UniRule"/>
</dbReference>
<dbReference type="Gene3D" id="3.40.50.300">
    <property type="entry name" value="P-loop containing nucleotide triphosphate hydrolases"/>
    <property type="match status" value="1"/>
</dbReference>
<feature type="binding site" evidence="16">
    <location>
        <begin position="154"/>
        <end position="161"/>
    </location>
    <ligand>
        <name>ATP</name>
        <dbReference type="ChEBI" id="CHEBI:30616"/>
    </ligand>
</feature>
<evidence type="ECO:0000256" key="7">
    <source>
        <dbReference type="ARBA" id="ARBA00022723"/>
    </source>
</evidence>
<gene>
    <name evidence="16" type="primary">hprK</name>
    <name evidence="18" type="ORF">DBT54_02915</name>
</gene>
<dbReference type="GO" id="GO:0004674">
    <property type="term" value="F:protein serine/threonine kinase activity"/>
    <property type="evidence" value="ECO:0007669"/>
    <property type="project" value="UniProtKB-KW"/>
</dbReference>
<dbReference type="PANTHER" id="PTHR30305">
    <property type="entry name" value="PROTEIN YJDM-RELATED"/>
    <property type="match status" value="1"/>
</dbReference>
<comment type="caution">
    <text evidence="18">The sequence shown here is derived from an EMBL/GenBank/DDBJ whole genome shotgun (WGS) entry which is preliminary data.</text>
</comment>
<organism evidence="18 19">
    <name type="scientific">Aerococcus urinae</name>
    <dbReference type="NCBI Taxonomy" id="1376"/>
    <lineage>
        <taxon>Bacteria</taxon>
        <taxon>Bacillati</taxon>
        <taxon>Bacillota</taxon>
        <taxon>Bacilli</taxon>
        <taxon>Lactobacillales</taxon>
        <taxon>Aerococcaceae</taxon>
        <taxon>Aerococcus</taxon>
    </lineage>
</organism>